<dbReference type="PANTHER" id="PTHR33021:SF499">
    <property type="entry name" value="OS12G0150500 PROTEIN"/>
    <property type="match status" value="1"/>
</dbReference>
<dbReference type="GO" id="GO:0009055">
    <property type="term" value="F:electron transfer activity"/>
    <property type="evidence" value="ECO:0007669"/>
    <property type="project" value="InterPro"/>
</dbReference>
<comment type="caution">
    <text evidence="5">The sequence shown here is derived from an EMBL/GenBank/DDBJ whole genome shotgun (WGS) entry which is preliminary data.</text>
</comment>
<feature type="region of interest" description="Disordered" evidence="3">
    <location>
        <begin position="301"/>
        <end position="329"/>
    </location>
</feature>
<name>A0A9Q0R249_9MAGN</name>
<keyword evidence="6" id="KW-1185">Reference proteome</keyword>
<evidence type="ECO:0000313" key="5">
    <source>
        <dbReference type="EMBL" id="KAJ4980578.1"/>
    </source>
</evidence>
<dbReference type="GO" id="GO:0005886">
    <property type="term" value="C:plasma membrane"/>
    <property type="evidence" value="ECO:0007669"/>
    <property type="project" value="TreeGrafter"/>
</dbReference>
<gene>
    <name evidence="5" type="ORF">NE237_031415</name>
</gene>
<feature type="domain" description="Phytocyanin" evidence="4">
    <location>
        <begin position="128"/>
        <end position="226"/>
    </location>
</feature>
<organism evidence="5 6">
    <name type="scientific">Protea cynaroides</name>
    <dbReference type="NCBI Taxonomy" id="273540"/>
    <lineage>
        <taxon>Eukaryota</taxon>
        <taxon>Viridiplantae</taxon>
        <taxon>Streptophyta</taxon>
        <taxon>Embryophyta</taxon>
        <taxon>Tracheophyta</taxon>
        <taxon>Spermatophyta</taxon>
        <taxon>Magnoliopsida</taxon>
        <taxon>Proteales</taxon>
        <taxon>Proteaceae</taxon>
        <taxon>Protea</taxon>
    </lineage>
</organism>
<dbReference type="AlphaFoldDB" id="A0A9Q0R249"/>
<dbReference type="InterPro" id="IPR003245">
    <property type="entry name" value="Phytocyanin_dom"/>
</dbReference>
<dbReference type="OrthoDB" id="687020at2759"/>
<dbReference type="PANTHER" id="PTHR33021">
    <property type="entry name" value="BLUE COPPER PROTEIN"/>
    <property type="match status" value="1"/>
</dbReference>
<dbReference type="InterPro" id="IPR039391">
    <property type="entry name" value="Phytocyanin-like"/>
</dbReference>
<dbReference type="GO" id="GO:0046872">
    <property type="term" value="F:metal ion binding"/>
    <property type="evidence" value="ECO:0007669"/>
    <property type="project" value="UniProtKB-KW"/>
</dbReference>
<keyword evidence="1" id="KW-0479">Metal-binding</keyword>
<feature type="region of interest" description="Disordered" evidence="3">
    <location>
        <begin position="23"/>
        <end position="72"/>
    </location>
</feature>
<evidence type="ECO:0000313" key="6">
    <source>
        <dbReference type="Proteomes" id="UP001141806"/>
    </source>
</evidence>
<feature type="compositionally biased region" description="Low complexity" evidence="3">
    <location>
        <begin position="25"/>
        <end position="38"/>
    </location>
</feature>
<dbReference type="CDD" id="cd04216">
    <property type="entry name" value="Phytocyanin"/>
    <property type="match status" value="1"/>
</dbReference>
<dbReference type="Proteomes" id="UP001141806">
    <property type="component" value="Unassembled WGS sequence"/>
</dbReference>
<dbReference type="EMBL" id="JAMYWD010000001">
    <property type="protein sequence ID" value="KAJ4980578.1"/>
    <property type="molecule type" value="Genomic_DNA"/>
</dbReference>
<evidence type="ECO:0000259" key="4">
    <source>
        <dbReference type="PROSITE" id="PS51485"/>
    </source>
</evidence>
<keyword evidence="2" id="KW-0325">Glycoprotein</keyword>
<protein>
    <recommendedName>
        <fullName evidence="4">Phytocyanin domain-containing protein</fullName>
    </recommendedName>
</protein>
<dbReference type="PROSITE" id="PS51485">
    <property type="entry name" value="PHYTOCYANIN"/>
    <property type="match status" value="1"/>
</dbReference>
<dbReference type="SUPFAM" id="SSF49503">
    <property type="entry name" value="Cupredoxins"/>
    <property type="match status" value="1"/>
</dbReference>
<dbReference type="Pfam" id="PF02298">
    <property type="entry name" value="Cu_bind_like"/>
    <property type="match status" value="1"/>
</dbReference>
<dbReference type="FunFam" id="2.60.40.420:FF:000003">
    <property type="entry name" value="Blue copper"/>
    <property type="match status" value="1"/>
</dbReference>
<dbReference type="InterPro" id="IPR008972">
    <property type="entry name" value="Cupredoxin"/>
</dbReference>
<evidence type="ECO:0000256" key="3">
    <source>
        <dbReference type="SAM" id="MobiDB-lite"/>
    </source>
</evidence>
<reference evidence="5" key="1">
    <citation type="journal article" date="2023" name="Plant J.">
        <title>The genome of the king protea, Protea cynaroides.</title>
        <authorList>
            <person name="Chang J."/>
            <person name="Duong T.A."/>
            <person name="Schoeman C."/>
            <person name="Ma X."/>
            <person name="Roodt D."/>
            <person name="Barker N."/>
            <person name="Li Z."/>
            <person name="Van de Peer Y."/>
            <person name="Mizrachi E."/>
        </authorList>
    </citation>
    <scope>NUCLEOTIDE SEQUENCE</scope>
    <source>
        <tissue evidence="5">Young leaves</tissue>
    </source>
</reference>
<feature type="compositionally biased region" description="Low complexity" evidence="3">
    <location>
        <begin position="309"/>
        <end position="328"/>
    </location>
</feature>
<dbReference type="Gene3D" id="2.60.40.420">
    <property type="entry name" value="Cupredoxins - blue copper proteins"/>
    <property type="match status" value="1"/>
</dbReference>
<evidence type="ECO:0000256" key="1">
    <source>
        <dbReference type="ARBA" id="ARBA00022723"/>
    </source>
</evidence>
<proteinExistence type="predicted"/>
<accession>A0A9Q0R249</accession>
<evidence type="ECO:0000256" key="2">
    <source>
        <dbReference type="ARBA" id="ARBA00023180"/>
    </source>
</evidence>
<sequence length="352" mass="37433">MRIARPKWAPLCSAPLMSVRRSRSQRLILSRQQRGSSSKARQEPGRHPVSPGSSSWNRSKERLVSSEARPYGTTKEFKNASQDMQKLKRCGIPFYRIPAEKLGLEMAMSRALLNLAVTAILVEFAMGANCTVGGTNGWDLTSNLQAWAAAQSFHVGDNLIFQYSPPHNVLEVTKANYDSCQATSTRQAHTDGNTVIRLTKAGKRYFTCGVPGHCSQGMKLQVRTLATSASTPPSPAMVTSPSTLPTVAPPPLPDLATPLPAIEIAPALPNLATPPLPSTETLAPFIPPSLAPLGSLPDGLPPILPSVESPAASASATTTPSPPSTSSANRGHLLSKLLIIGICFGITMLQAF</sequence>